<dbReference type="EMBL" id="NMQI01000277">
    <property type="protein sequence ID" value="PMB43649.1"/>
    <property type="molecule type" value="Genomic_DNA"/>
</dbReference>
<dbReference type="InterPro" id="IPR015943">
    <property type="entry name" value="WD40/YVTN_repeat-like_dom_sf"/>
</dbReference>
<dbReference type="Proteomes" id="UP000234966">
    <property type="component" value="Unassembled WGS sequence"/>
</dbReference>
<protein>
    <submittedName>
        <fullName evidence="4">Uncharacterized protein</fullName>
    </submittedName>
</protein>
<dbReference type="PROSITE" id="PS50082">
    <property type="entry name" value="WD_REPEATS_2"/>
    <property type="match status" value="4"/>
</dbReference>
<dbReference type="SUPFAM" id="SSF50978">
    <property type="entry name" value="WD40 repeat-like"/>
    <property type="match status" value="1"/>
</dbReference>
<dbReference type="SMART" id="SM00320">
    <property type="entry name" value="WD40"/>
    <property type="match status" value="8"/>
</dbReference>
<dbReference type="PANTHER" id="PTHR19848">
    <property type="entry name" value="WD40 REPEAT PROTEIN"/>
    <property type="match status" value="1"/>
</dbReference>
<dbReference type="InterPro" id="IPR036322">
    <property type="entry name" value="WD40_repeat_dom_sf"/>
</dbReference>
<evidence type="ECO:0000256" key="2">
    <source>
        <dbReference type="ARBA" id="ARBA00022737"/>
    </source>
</evidence>
<feature type="repeat" description="WD" evidence="3">
    <location>
        <begin position="273"/>
        <end position="305"/>
    </location>
</feature>
<dbReference type="InterPro" id="IPR001680">
    <property type="entry name" value="WD40_rpt"/>
</dbReference>
<dbReference type="Pfam" id="PF00400">
    <property type="entry name" value="WD40"/>
    <property type="match status" value="6"/>
</dbReference>
<dbReference type="PANTHER" id="PTHR19848:SF8">
    <property type="entry name" value="F-BOX AND WD REPEAT DOMAIN CONTAINING 7"/>
    <property type="match status" value="1"/>
</dbReference>
<evidence type="ECO:0000256" key="1">
    <source>
        <dbReference type="ARBA" id="ARBA00022574"/>
    </source>
</evidence>
<feature type="repeat" description="WD" evidence="3">
    <location>
        <begin position="17"/>
        <end position="51"/>
    </location>
</feature>
<name>A0A2N6MA32_9CYAN</name>
<feature type="repeat" description="WD" evidence="3">
    <location>
        <begin position="60"/>
        <end position="101"/>
    </location>
</feature>
<proteinExistence type="predicted"/>
<dbReference type="AlphaFoldDB" id="A0A2N6MA32"/>
<keyword evidence="2" id="KW-0677">Repeat</keyword>
<dbReference type="Gene3D" id="2.130.10.10">
    <property type="entry name" value="YVTN repeat-like/Quinoprotein amine dehydrogenase"/>
    <property type="match status" value="2"/>
</dbReference>
<evidence type="ECO:0000313" key="4">
    <source>
        <dbReference type="EMBL" id="PMB43649.1"/>
    </source>
</evidence>
<feature type="repeat" description="WD" evidence="3">
    <location>
        <begin position="314"/>
        <end position="346"/>
    </location>
</feature>
<dbReference type="PROSITE" id="PS50294">
    <property type="entry name" value="WD_REPEATS_REGION"/>
    <property type="match status" value="2"/>
</dbReference>
<keyword evidence="1 3" id="KW-0853">WD repeat</keyword>
<organism evidence="4 5">
    <name type="scientific">Fischerella thermalis CCMEE 5330</name>
    <dbReference type="NCBI Taxonomy" id="2019670"/>
    <lineage>
        <taxon>Bacteria</taxon>
        <taxon>Bacillati</taxon>
        <taxon>Cyanobacteriota</taxon>
        <taxon>Cyanophyceae</taxon>
        <taxon>Nostocales</taxon>
        <taxon>Hapalosiphonaceae</taxon>
        <taxon>Fischerella</taxon>
    </lineage>
</organism>
<evidence type="ECO:0000313" key="5">
    <source>
        <dbReference type="Proteomes" id="UP000234966"/>
    </source>
</evidence>
<reference evidence="4 5" key="1">
    <citation type="submission" date="2017-07" db="EMBL/GenBank/DDBJ databases">
        <title>Genomes of Fischerella (Mastigocladus) sp. strains.</title>
        <authorList>
            <person name="Miller S.R."/>
        </authorList>
    </citation>
    <scope>NUCLEOTIDE SEQUENCE [LARGE SCALE GENOMIC DNA]</scope>
    <source>
        <strain evidence="4 5">CCMEE 5330</strain>
    </source>
</reference>
<comment type="caution">
    <text evidence="4">The sequence shown here is derived from an EMBL/GenBank/DDBJ whole genome shotgun (WGS) entry which is preliminary data.</text>
</comment>
<sequence>MSGLRANIQGEFEQRHLGMLSDYVTAIAWHDNGEFLAASSAAGEVMLWHVNQMFHETFLQKGNGQSVDCLANSRDGQFLAAAGQNGEVRIWRLHSGEPELLNILENGAWVDRMVWSPKRNLLAFSLGRTVQVWNADIGNIEATLNFDTSSVLDITWHPNGESLAVAGYQGVKIWMVTNWDDDPCLLPVDSASLVISWSPDGKYIASGNMDRTITVLEWNNPNPWVMPGFPGKIRRLAWSDTSSKSGAPILAVSSVEGIAVWEKQSHDWDARVLSRHEDVVQSIQFQPNTHLLASAGEDGKLCLWNKGKRLTQILDGANAGFSCLSWHPQGHQLAAGGNNGELIIWSKGTRGHGFGRA</sequence>
<gene>
    <name evidence="4" type="ORF">CEN41_12465</name>
</gene>
<accession>A0A2N6MA32</accession>
<dbReference type="RefSeq" id="WP_102206977.1">
    <property type="nucleotide sequence ID" value="NZ_NMQI01000277.1"/>
</dbReference>
<evidence type="ECO:0000256" key="3">
    <source>
        <dbReference type="PROSITE-ProRule" id="PRU00221"/>
    </source>
</evidence>